<sequence>MPTASTKARPPSKSRNGGGPFNSTFGFLLKPKCQGGKGGTRPASASPCLPPSRSHRLSYHRPLLLDQRDGKEALLSWFASVSKDREMPWRKDWINPDAHGAGNQGDVMERLKKRAYEVWISEIMLQQTRVETVKAYFTRWIDKWPTIEELARAEPEDVLAAWKGLGYYSRATRIHTAAKKVVEDDAMKGLLPMRPEALEKEVPGVGRYTAGAISSIVFGHAVPILDGNVARVLSRQLGLYSNPKSKVTTDLLWAAADRLVRSAAEMVLESQANDGSRRSSDTEGSEGATVDDTGADIARSETPGLWNQALMELGSTVCTPKPVCSKCPIRESCLAYAEGELLAEKAGLLPFGSRKELEPVPDIEDLCNLCEPMPDDGLALPGKDAEENEGRKVKRIKSETTNSKLEAEGGGGGRPGRGLRQQRLNFGQQSLTTKDPPGGEAIKPPTTPKEAKLRSQADEVVERHVKTFPMKVAKKEVKQEECIVCIVQRRDPKTGKSSYLLEQRPDKGLLASLWQFPSLTISTFDPNGAEGEKRGVGLKSVKGKGRTKRRVVKDEDEDDDEEEEEEEEEGGADDDDFEIRTRSSSKSKSKSKRIVPSPRKATDDDDDHVVDQGGGHPPRVVNAKEKKTSSIRFVQDLIHRLEGGGRKGVSKKTSVKEPVVDDLGSLVHNFSHLRLVMNVYHFSWGEAPSREAETLGGGGKVVWIQEDKVKEQSMGTGMMNCWSLYLSSSFTSRSADGGRKRKV</sequence>
<keyword evidence="2" id="KW-1185">Reference proteome</keyword>
<dbReference type="EMBL" id="KZ820105">
    <property type="protein sequence ID" value="PWN49047.1"/>
    <property type="molecule type" value="Genomic_DNA"/>
</dbReference>
<protein>
    <submittedName>
        <fullName evidence="1">DNA glycosylase</fullName>
    </submittedName>
</protein>
<proteinExistence type="predicted"/>
<reference evidence="1 2" key="1">
    <citation type="journal article" date="2018" name="Mol. Biol. Evol.">
        <title>Broad Genomic Sampling Reveals a Smut Pathogenic Ancestry of the Fungal Clade Ustilaginomycotina.</title>
        <authorList>
            <person name="Kijpornyongpan T."/>
            <person name="Mondo S.J."/>
            <person name="Barry K."/>
            <person name="Sandor L."/>
            <person name="Lee J."/>
            <person name="Lipzen A."/>
            <person name="Pangilinan J."/>
            <person name="LaButti K."/>
            <person name="Hainaut M."/>
            <person name="Henrissat B."/>
            <person name="Grigoriev I.V."/>
            <person name="Spatafora J.W."/>
            <person name="Aime M.C."/>
        </authorList>
    </citation>
    <scope>NUCLEOTIDE SEQUENCE [LARGE SCALE GENOMIC DNA]</scope>
    <source>
        <strain evidence="1 2">SA 807</strain>
    </source>
</reference>
<name>A0ACD0NTF8_9BASI</name>
<evidence type="ECO:0000313" key="2">
    <source>
        <dbReference type="Proteomes" id="UP000245626"/>
    </source>
</evidence>
<organism evidence="1 2">
    <name type="scientific">Violaceomyces palustris</name>
    <dbReference type="NCBI Taxonomy" id="1673888"/>
    <lineage>
        <taxon>Eukaryota</taxon>
        <taxon>Fungi</taxon>
        <taxon>Dikarya</taxon>
        <taxon>Basidiomycota</taxon>
        <taxon>Ustilaginomycotina</taxon>
        <taxon>Ustilaginomycetes</taxon>
        <taxon>Violaceomycetales</taxon>
        <taxon>Violaceomycetaceae</taxon>
        <taxon>Violaceomyces</taxon>
    </lineage>
</organism>
<accession>A0ACD0NTF8</accession>
<dbReference type="Proteomes" id="UP000245626">
    <property type="component" value="Unassembled WGS sequence"/>
</dbReference>
<evidence type="ECO:0000313" key="1">
    <source>
        <dbReference type="EMBL" id="PWN49047.1"/>
    </source>
</evidence>
<gene>
    <name evidence="1" type="ORF">IE53DRAFT_380856</name>
</gene>